<feature type="transmembrane region" description="Helical" evidence="7">
    <location>
        <begin position="21"/>
        <end position="42"/>
    </location>
</feature>
<protein>
    <recommendedName>
        <fullName evidence="8">G-protein coupled receptors family 1 profile domain-containing protein</fullName>
    </recommendedName>
</protein>
<keyword evidence="10" id="KW-1185">Reference proteome</keyword>
<dbReference type="Proteomes" id="UP000826234">
    <property type="component" value="Unassembled WGS sequence"/>
</dbReference>
<reference evidence="9 10" key="1">
    <citation type="journal article" date="2022" name="Gigascience">
        <title>A chromosome-level genome assembly and annotation of the desert horned lizard, Phrynosoma platyrhinos, provides insight into chromosomal rearrangements among reptiles.</title>
        <authorList>
            <person name="Koochekian N."/>
            <person name="Ascanio A."/>
            <person name="Farleigh K."/>
            <person name="Card D.C."/>
            <person name="Schield D.R."/>
            <person name="Castoe T.A."/>
            <person name="Jezkova T."/>
        </authorList>
    </citation>
    <scope>NUCLEOTIDE SEQUENCE [LARGE SCALE GENOMIC DNA]</scope>
    <source>
        <strain evidence="9">NK-2021</strain>
    </source>
</reference>
<proteinExistence type="predicted"/>
<dbReference type="InterPro" id="IPR000276">
    <property type="entry name" value="GPCR_Rhodpsn"/>
</dbReference>
<evidence type="ECO:0000256" key="1">
    <source>
        <dbReference type="ARBA" id="ARBA00004370"/>
    </source>
</evidence>
<feature type="transmembrane region" description="Helical" evidence="7">
    <location>
        <begin position="54"/>
        <end position="75"/>
    </location>
</feature>
<dbReference type="PANTHER" id="PTHR24372">
    <property type="entry name" value="GLYCOPROTEIN HORMONE RECEPTOR"/>
    <property type="match status" value="1"/>
</dbReference>
<dbReference type="InterPro" id="IPR017452">
    <property type="entry name" value="GPCR_Rhodpsn_7TM"/>
</dbReference>
<dbReference type="PROSITE" id="PS50262">
    <property type="entry name" value="G_PROTEIN_RECEP_F1_2"/>
    <property type="match status" value="1"/>
</dbReference>
<dbReference type="Gene3D" id="1.20.1070.10">
    <property type="entry name" value="Rhodopsin 7-helix transmembrane proteins"/>
    <property type="match status" value="1"/>
</dbReference>
<keyword evidence="4" id="KW-0677">Repeat</keyword>
<feature type="domain" description="G-protein coupled receptors family 1 profile" evidence="8">
    <location>
        <begin position="1"/>
        <end position="73"/>
    </location>
</feature>
<organism evidence="9 10">
    <name type="scientific">Phrynosoma platyrhinos</name>
    <name type="common">Desert horned lizard</name>
    <dbReference type="NCBI Taxonomy" id="52577"/>
    <lineage>
        <taxon>Eukaryota</taxon>
        <taxon>Metazoa</taxon>
        <taxon>Chordata</taxon>
        <taxon>Craniata</taxon>
        <taxon>Vertebrata</taxon>
        <taxon>Euteleostomi</taxon>
        <taxon>Lepidosauria</taxon>
        <taxon>Squamata</taxon>
        <taxon>Bifurcata</taxon>
        <taxon>Unidentata</taxon>
        <taxon>Episquamata</taxon>
        <taxon>Toxicofera</taxon>
        <taxon>Iguania</taxon>
        <taxon>Phrynosomatidae</taxon>
        <taxon>Phrynosomatinae</taxon>
        <taxon>Phrynosoma</taxon>
    </lineage>
</organism>
<evidence type="ECO:0000313" key="10">
    <source>
        <dbReference type="Proteomes" id="UP000826234"/>
    </source>
</evidence>
<name>A0ABQ7TN40_PHRPL</name>
<comment type="caution">
    <text evidence="9">The sequence shown here is derived from an EMBL/GenBank/DDBJ whole genome shotgun (WGS) entry which is preliminary data.</text>
</comment>
<accession>A0ABQ7TN40</accession>
<keyword evidence="2" id="KW-0433">Leucine-rich repeat</keyword>
<dbReference type="PANTHER" id="PTHR24372:SF70">
    <property type="entry name" value="G-PROTEIN COUPLED RECEPTORS FAMILY 1 PROFILE DOMAIN-CONTAINING PROTEIN"/>
    <property type="match status" value="1"/>
</dbReference>
<evidence type="ECO:0000256" key="2">
    <source>
        <dbReference type="ARBA" id="ARBA00022614"/>
    </source>
</evidence>
<sequence length="114" mass="12935">MTAARTAEQSVFSMEVAVAKRFFFIVFTNALCWIPIFTLKLLSLLDIEIPGTVTSWVVIFILPINSTLNPILYTLTTTSFQEKLKQFLQKKRTHLQETQGKSFVLLSMQSSSSI</sequence>
<evidence type="ECO:0000259" key="8">
    <source>
        <dbReference type="PROSITE" id="PS50262"/>
    </source>
</evidence>
<dbReference type="SUPFAM" id="SSF81321">
    <property type="entry name" value="Family A G protein-coupled receptor-like"/>
    <property type="match status" value="1"/>
</dbReference>
<keyword evidence="5 7" id="KW-1133">Transmembrane helix</keyword>
<evidence type="ECO:0000313" key="9">
    <source>
        <dbReference type="EMBL" id="KAH0630877.1"/>
    </source>
</evidence>
<evidence type="ECO:0000256" key="4">
    <source>
        <dbReference type="ARBA" id="ARBA00022737"/>
    </source>
</evidence>
<evidence type="ECO:0000256" key="6">
    <source>
        <dbReference type="ARBA" id="ARBA00023136"/>
    </source>
</evidence>
<dbReference type="EMBL" id="JAIPUX010000415">
    <property type="protein sequence ID" value="KAH0630877.1"/>
    <property type="molecule type" value="Genomic_DNA"/>
</dbReference>
<gene>
    <name evidence="9" type="ORF">JD844_004194</name>
</gene>
<evidence type="ECO:0000256" key="3">
    <source>
        <dbReference type="ARBA" id="ARBA00022692"/>
    </source>
</evidence>
<evidence type="ECO:0000256" key="7">
    <source>
        <dbReference type="SAM" id="Phobius"/>
    </source>
</evidence>
<comment type="subcellular location">
    <subcellularLocation>
        <location evidence="1">Membrane</location>
    </subcellularLocation>
</comment>
<keyword evidence="3 7" id="KW-0812">Transmembrane</keyword>
<keyword evidence="6 7" id="KW-0472">Membrane</keyword>
<dbReference type="PRINTS" id="PR00237">
    <property type="entry name" value="GPCRRHODOPSN"/>
</dbReference>
<evidence type="ECO:0000256" key="5">
    <source>
        <dbReference type="ARBA" id="ARBA00022989"/>
    </source>
</evidence>